<evidence type="ECO:0000313" key="6">
    <source>
        <dbReference type="Proteomes" id="UP000634136"/>
    </source>
</evidence>
<feature type="compositionally biased region" description="Low complexity" evidence="3">
    <location>
        <begin position="65"/>
        <end position="91"/>
    </location>
</feature>
<feature type="region of interest" description="Disordered" evidence="3">
    <location>
        <begin position="48"/>
        <end position="118"/>
    </location>
</feature>
<gene>
    <name evidence="5" type="ORF">G2W53_037462</name>
</gene>
<dbReference type="OrthoDB" id="1668162at2759"/>
<dbReference type="GO" id="GO:0051015">
    <property type="term" value="F:actin filament binding"/>
    <property type="evidence" value="ECO:0007669"/>
    <property type="project" value="InterPro"/>
</dbReference>
<dbReference type="InterPro" id="IPR027643">
    <property type="entry name" value="Formin-like_plant"/>
</dbReference>
<dbReference type="EMBL" id="JAAIUW010000012">
    <property type="protein sequence ID" value="KAF7805301.1"/>
    <property type="molecule type" value="Genomic_DNA"/>
</dbReference>
<comment type="caution">
    <text evidence="5">The sequence shown here is derived from an EMBL/GenBank/DDBJ whole genome shotgun (WGS) entry which is preliminary data.</text>
</comment>
<feature type="region of interest" description="Disordered" evidence="3">
    <location>
        <begin position="137"/>
        <end position="160"/>
    </location>
</feature>
<evidence type="ECO:0000259" key="4">
    <source>
        <dbReference type="PROSITE" id="PS51444"/>
    </source>
</evidence>
<dbReference type="InterPro" id="IPR013785">
    <property type="entry name" value="Aldolase_TIM"/>
</dbReference>
<dbReference type="Pfam" id="PF02181">
    <property type="entry name" value="FH2"/>
    <property type="match status" value="1"/>
</dbReference>
<dbReference type="InterPro" id="IPR015425">
    <property type="entry name" value="FH2_Formin"/>
</dbReference>
<feature type="domain" description="FH2" evidence="4">
    <location>
        <begin position="142"/>
        <end position="560"/>
    </location>
</feature>
<organism evidence="5 6">
    <name type="scientific">Senna tora</name>
    <dbReference type="NCBI Taxonomy" id="362788"/>
    <lineage>
        <taxon>Eukaryota</taxon>
        <taxon>Viridiplantae</taxon>
        <taxon>Streptophyta</taxon>
        <taxon>Embryophyta</taxon>
        <taxon>Tracheophyta</taxon>
        <taxon>Spermatophyta</taxon>
        <taxon>Magnoliopsida</taxon>
        <taxon>eudicotyledons</taxon>
        <taxon>Gunneridae</taxon>
        <taxon>Pentapetalae</taxon>
        <taxon>rosids</taxon>
        <taxon>fabids</taxon>
        <taxon>Fabales</taxon>
        <taxon>Fabaceae</taxon>
        <taxon>Caesalpinioideae</taxon>
        <taxon>Cassia clade</taxon>
        <taxon>Senna</taxon>
    </lineage>
</organism>
<dbReference type="PANTHER" id="PTHR23213:SF368">
    <property type="entry name" value="HISTONE H3-K79 METHYLTRANSFERASE"/>
    <property type="match status" value="1"/>
</dbReference>
<dbReference type="SMART" id="SM00498">
    <property type="entry name" value="FH2"/>
    <property type="match status" value="1"/>
</dbReference>
<reference evidence="5" key="1">
    <citation type="submission" date="2020-09" db="EMBL/GenBank/DDBJ databases">
        <title>Genome-Enabled Discovery of Anthraquinone Biosynthesis in Senna tora.</title>
        <authorList>
            <person name="Kang S.-H."/>
            <person name="Pandey R.P."/>
            <person name="Lee C.-M."/>
            <person name="Sim J.-S."/>
            <person name="Jeong J.-T."/>
            <person name="Choi B.-S."/>
            <person name="Jung M."/>
            <person name="Ginzburg D."/>
            <person name="Zhao K."/>
            <person name="Won S.Y."/>
            <person name="Oh T.-J."/>
            <person name="Yu Y."/>
            <person name="Kim N.-H."/>
            <person name="Lee O.R."/>
            <person name="Lee T.-H."/>
            <person name="Bashyal P."/>
            <person name="Kim T.-S."/>
            <person name="Lee W.-H."/>
            <person name="Kawkins C."/>
            <person name="Kim C.-K."/>
            <person name="Kim J.S."/>
            <person name="Ahn B.O."/>
            <person name="Rhee S.Y."/>
            <person name="Sohng J.K."/>
        </authorList>
    </citation>
    <scope>NUCLEOTIDE SEQUENCE</scope>
    <source>
        <tissue evidence="5">Leaf</tissue>
    </source>
</reference>
<dbReference type="Gene3D" id="3.20.20.70">
    <property type="entry name" value="Aldolase class I"/>
    <property type="match status" value="1"/>
</dbReference>
<sequence>MTTTVLGFKISMPIMIARTAMQKMAHPEATLALLTAFIYYRRYTNANKPSGSSSTPDTLRLYPPNTATSDASTSTNSHSHFLYGKLGSPELKPLPPLPRRVNHEDDAEEEEFFSPRGSSGRRVLVDKIGSFNSVTLSLSSSPSHSLDLPSSSPPIKMPPYPPPLPPPRFWDHTPKPKLKPLHWDKLKATSDRAMVWDHLKPTSFQVLDPKKSHNIAILLRALNVTVNEVCDALTEGNWDMLGTELLESLLKMAPTEDEECKLKKFKDEPPSKLGPAEKFLKVIIDIPFAFKRVDAMLYIANFVSELEYLRKSFETLEVACEELRNSRMFLKLLEAVLRTGNRMNVGTKRGDAHAFKLDTLLKLVDIKGIDGKTTLLHFVVQEIIRTEGSRISGANHHQTAEKPTLQDEVEFRKLGLQVVSGLNGELCNVKKVAAMDSDMLTSDLTKLAGGIAKVALVVKLNEESPLRETSRKFSESMQGFLKKAEEQVVSIQALEKNALSSVKELTEYFHGNSSKEEAHPFRIFMIVRDFLSILDRVCKEVGKVNERTLVGFRQYSMPAKHILPASFPEIISKQPASGSSDDESTS</sequence>
<accession>A0A834SKY4</accession>
<evidence type="ECO:0000256" key="1">
    <source>
        <dbReference type="ARBA" id="ARBA00025793"/>
    </source>
</evidence>
<dbReference type="Proteomes" id="UP000634136">
    <property type="component" value="Unassembled WGS sequence"/>
</dbReference>
<protein>
    <recommendedName>
        <fullName evidence="2">Formin-like protein</fullName>
    </recommendedName>
</protein>
<feature type="compositionally biased region" description="Pro residues" evidence="3">
    <location>
        <begin position="151"/>
        <end position="160"/>
    </location>
</feature>
<dbReference type="AlphaFoldDB" id="A0A834SKY4"/>
<dbReference type="PANTHER" id="PTHR23213">
    <property type="entry name" value="FORMIN-RELATED"/>
    <property type="match status" value="1"/>
</dbReference>
<dbReference type="GO" id="GO:0045010">
    <property type="term" value="P:actin nucleation"/>
    <property type="evidence" value="ECO:0007669"/>
    <property type="project" value="InterPro"/>
</dbReference>
<name>A0A834SKY4_9FABA</name>
<feature type="compositionally biased region" description="Low complexity" evidence="3">
    <location>
        <begin position="137"/>
        <end position="150"/>
    </location>
</feature>
<keyword evidence="6" id="KW-1185">Reference proteome</keyword>
<evidence type="ECO:0000313" key="5">
    <source>
        <dbReference type="EMBL" id="KAF7805301.1"/>
    </source>
</evidence>
<comment type="similarity">
    <text evidence="1">Belongs to the formin-like family. Class-I subfamily.</text>
</comment>
<evidence type="ECO:0000256" key="2">
    <source>
        <dbReference type="RuleBase" id="RU361260"/>
    </source>
</evidence>
<evidence type="ECO:0000256" key="3">
    <source>
        <dbReference type="SAM" id="MobiDB-lite"/>
    </source>
</evidence>
<feature type="compositionally biased region" description="Polar residues" evidence="3">
    <location>
        <begin position="48"/>
        <end position="57"/>
    </location>
</feature>
<dbReference type="PROSITE" id="PS51444">
    <property type="entry name" value="FH2"/>
    <property type="match status" value="1"/>
</dbReference>
<dbReference type="SUPFAM" id="SSF101447">
    <property type="entry name" value="Formin homology 2 domain (FH2 domain)"/>
    <property type="match status" value="1"/>
</dbReference>
<dbReference type="Gene3D" id="1.20.58.2220">
    <property type="entry name" value="Formin, FH2 domain"/>
    <property type="match status" value="1"/>
</dbReference>
<proteinExistence type="inferred from homology"/>
<dbReference type="InterPro" id="IPR042201">
    <property type="entry name" value="FH2_Formin_sf"/>
</dbReference>